<proteinExistence type="inferred from homology"/>
<feature type="transmembrane region" description="Helical" evidence="10">
    <location>
        <begin position="253"/>
        <end position="271"/>
    </location>
</feature>
<feature type="transmembrane region" description="Helical" evidence="10">
    <location>
        <begin position="21"/>
        <end position="39"/>
    </location>
</feature>
<evidence type="ECO:0000256" key="8">
    <source>
        <dbReference type="ARBA" id="ARBA00022989"/>
    </source>
</evidence>
<reference evidence="12 13" key="1">
    <citation type="submission" date="2020-06" db="EMBL/GenBank/DDBJ databases">
        <title>Sulfitobacter algicola sp. nov., isolated from green algae.</title>
        <authorList>
            <person name="Wang C."/>
        </authorList>
    </citation>
    <scope>NUCLEOTIDE SEQUENCE [LARGE SCALE GENOMIC DNA]</scope>
    <source>
        <strain evidence="12 13">1151</strain>
    </source>
</reference>
<evidence type="ECO:0000259" key="11">
    <source>
        <dbReference type="PROSITE" id="PS50850"/>
    </source>
</evidence>
<dbReference type="PROSITE" id="PS50850">
    <property type="entry name" value="MFS"/>
    <property type="match status" value="1"/>
</dbReference>
<feature type="domain" description="Major facilitator superfamily (MFS) profile" evidence="11">
    <location>
        <begin position="17"/>
        <end position="400"/>
    </location>
</feature>
<gene>
    <name evidence="12" type="ORF">HRQ87_17210</name>
</gene>
<dbReference type="NCBIfam" id="TIGR00710">
    <property type="entry name" value="efflux_Bcr_CflA"/>
    <property type="match status" value="1"/>
</dbReference>
<evidence type="ECO:0000256" key="9">
    <source>
        <dbReference type="ARBA" id="ARBA00023136"/>
    </source>
</evidence>
<dbReference type="SUPFAM" id="SSF103473">
    <property type="entry name" value="MFS general substrate transporter"/>
    <property type="match status" value="1"/>
</dbReference>
<evidence type="ECO:0000256" key="10">
    <source>
        <dbReference type="RuleBase" id="RU365088"/>
    </source>
</evidence>
<evidence type="ECO:0000313" key="13">
    <source>
        <dbReference type="Proteomes" id="UP000777935"/>
    </source>
</evidence>
<dbReference type="InterPro" id="IPR004812">
    <property type="entry name" value="Efflux_drug-R_Bcr/CmlA"/>
</dbReference>
<keyword evidence="5 10" id="KW-0813">Transport</keyword>
<comment type="similarity">
    <text evidence="4">Belongs to the major facilitator superfamily. TCR/Tet family.</text>
</comment>
<dbReference type="InterPro" id="IPR011701">
    <property type="entry name" value="MFS"/>
</dbReference>
<keyword evidence="8 10" id="KW-1133">Transmembrane helix</keyword>
<dbReference type="InterPro" id="IPR001958">
    <property type="entry name" value="Tet-R_TetA/multi-R_MdtG-like"/>
</dbReference>
<feature type="transmembrane region" description="Helical" evidence="10">
    <location>
        <begin position="376"/>
        <end position="396"/>
    </location>
</feature>
<dbReference type="PANTHER" id="PTHR23501:SF169">
    <property type="entry name" value="SLR0616 PROTEIN"/>
    <property type="match status" value="1"/>
</dbReference>
<dbReference type="InterPro" id="IPR005829">
    <property type="entry name" value="Sugar_transporter_CS"/>
</dbReference>
<keyword evidence="13" id="KW-1185">Reference proteome</keyword>
<dbReference type="PANTHER" id="PTHR23501">
    <property type="entry name" value="MAJOR FACILITATOR SUPERFAMILY"/>
    <property type="match status" value="1"/>
</dbReference>
<feature type="transmembrane region" description="Helical" evidence="10">
    <location>
        <begin position="108"/>
        <end position="128"/>
    </location>
</feature>
<dbReference type="Pfam" id="PF07690">
    <property type="entry name" value="MFS_1"/>
    <property type="match status" value="1"/>
</dbReference>
<evidence type="ECO:0000256" key="4">
    <source>
        <dbReference type="ARBA" id="ARBA00007520"/>
    </source>
</evidence>
<feature type="transmembrane region" description="Helical" evidence="10">
    <location>
        <begin position="168"/>
        <end position="187"/>
    </location>
</feature>
<evidence type="ECO:0000256" key="6">
    <source>
        <dbReference type="ARBA" id="ARBA00022475"/>
    </source>
</evidence>
<keyword evidence="10" id="KW-0997">Cell inner membrane</keyword>
<dbReference type="EMBL" id="JABUFE010000013">
    <property type="protein sequence ID" value="NSX56530.1"/>
    <property type="molecule type" value="Genomic_DNA"/>
</dbReference>
<dbReference type="RefSeq" id="WP_174139682.1">
    <property type="nucleotide sequence ID" value="NZ_JABUFE010000013.1"/>
</dbReference>
<keyword evidence="7 10" id="KW-0812">Transmembrane</keyword>
<dbReference type="PROSITE" id="PS00216">
    <property type="entry name" value="SUGAR_TRANSPORT_1"/>
    <property type="match status" value="1"/>
</dbReference>
<evidence type="ECO:0000256" key="7">
    <source>
        <dbReference type="ARBA" id="ARBA00022692"/>
    </source>
</evidence>
<feature type="transmembrane region" description="Helical" evidence="10">
    <location>
        <begin position="83"/>
        <end position="102"/>
    </location>
</feature>
<feature type="transmembrane region" description="Helical" evidence="10">
    <location>
        <begin position="309"/>
        <end position="329"/>
    </location>
</feature>
<feature type="transmembrane region" description="Helical" evidence="10">
    <location>
        <begin position="283"/>
        <end position="303"/>
    </location>
</feature>
<protein>
    <recommendedName>
        <fullName evidence="10">Bcr/CflA family efflux transporter</fullName>
    </recommendedName>
</protein>
<dbReference type="Proteomes" id="UP000777935">
    <property type="component" value="Unassembled WGS sequence"/>
</dbReference>
<feature type="transmembrane region" description="Helical" evidence="10">
    <location>
        <begin position="140"/>
        <end position="162"/>
    </location>
</feature>
<comment type="function">
    <text evidence="1">Resistance to tetracycline by an active tetracycline efflux. This is an energy-dependent process that decreases the accumulation of the antibiotic in whole cells. This protein functions as a metal-tetracycline/H(+) antiporter.</text>
</comment>
<dbReference type="Gene3D" id="1.20.1720.10">
    <property type="entry name" value="Multidrug resistance protein D"/>
    <property type="match status" value="1"/>
</dbReference>
<comment type="caution">
    <text evidence="12">The sequence shown here is derived from an EMBL/GenBank/DDBJ whole genome shotgun (WGS) entry which is preliminary data.</text>
</comment>
<organism evidence="12 13">
    <name type="scientific">Parasulfitobacter algicola</name>
    <dbReference type="NCBI Taxonomy" id="2614809"/>
    <lineage>
        <taxon>Bacteria</taxon>
        <taxon>Pseudomonadati</taxon>
        <taxon>Pseudomonadota</taxon>
        <taxon>Alphaproteobacteria</taxon>
        <taxon>Rhodobacterales</taxon>
        <taxon>Roseobacteraceae</taxon>
        <taxon>Parasulfitobacter</taxon>
    </lineage>
</organism>
<feature type="transmembrane region" description="Helical" evidence="10">
    <location>
        <begin position="341"/>
        <end position="364"/>
    </location>
</feature>
<evidence type="ECO:0000256" key="3">
    <source>
        <dbReference type="ARBA" id="ARBA00006236"/>
    </source>
</evidence>
<feature type="transmembrane region" description="Helical" evidence="10">
    <location>
        <begin position="51"/>
        <end position="71"/>
    </location>
</feature>
<keyword evidence="9 10" id="KW-0472">Membrane</keyword>
<dbReference type="InterPro" id="IPR036259">
    <property type="entry name" value="MFS_trans_sf"/>
</dbReference>
<evidence type="ECO:0000256" key="2">
    <source>
        <dbReference type="ARBA" id="ARBA00004651"/>
    </source>
</evidence>
<keyword evidence="6" id="KW-1003">Cell membrane</keyword>
<sequence length="405" mass="42711">MSASRKARFFDRTTPPHISTLILLAGLSALSMSVFLPALPNMTAHYQTEPWVMQLSVALYLAVNAVMQVFIGPMSDFFGRRPIILGGIAIFIVASIGCALAPTPELFLVARMVQATIALGLVLSRAIVRDLYPQAEAASMIGYVTMGMALVPMIGPAIGGFLNDQFGWQSNFWMLVILGIATFGLVFKDLGETKTGGQASLSDQFAQYPELLKARRFWGYCLAAAFASGAFFAFLGGAPGVGAEVYGMGSTTLGFYMGAPALGYLMGNFISGKFSVRIGVNRMVLWGTAVSSFGLGLCLILSYTPLNNALTFFGFMAFVGIGNGMTLPNATAGMLSVRPHLAGTASGLGGAIMIGGGAALSAFASKAQSFGAGAAPLVWIMLITSLFSMIAIVYTIRRDRYLGTC</sequence>
<dbReference type="CDD" id="cd17320">
    <property type="entry name" value="MFS_MdfA_MDR_like"/>
    <property type="match status" value="1"/>
</dbReference>
<dbReference type="InterPro" id="IPR020846">
    <property type="entry name" value="MFS_dom"/>
</dbReference>
<accession>A0ABX2IYY0</accession>
<evidence type="ECO:0000256" key="1">
    <source>
        <dbReference type="ARBA" id="ARBA00003279"/>
    </source>
</evidence>
<dbReference type="PRINTS" id="PR01035">
    <property type="entry name" value="TCRTETA"/>
</dbReference>
<evidence type="ECO:0000256" key="5">
    <source>
        <dbReference type="ARBA" id="ARBA00022448"/>
    </source>
</evidence>
<name>A0ABX2IYY0_9RHOB</name>
<comment type="subcellular location">
    <subcellularLocation>
        <location evidence="10">Cell inner membrane</location>
        <topology evidence="10">Multi-pass membrane protein</topology>
    </subcellularLocation>
    <subcellularLocation>
        <location evidence="2">Cell membrane</location>
        <topology evidence="2">Multi-pass membrane protein</topology>
    </subcellularLocation>
</comment>
<evidence type="ECO:0000313" key="12">
    <source>
        <dbReference type="EMBL" id="NSX56530.1"/>
    </source>
</evidence>
<comment type="similarity">
    <text evidence="3 10">Belongs to the major facilitator superfamily. Bcr/CmlA family.</text>
</comment>
<feature type="transmembrane region" description="Helical" evidence="10">
    <location>
        <begin position="217"/>
        <end position="241"/>
    </location>
</feature>